<evidence type="ECO:0000256" key="13">
    <source>
        <dbReference type="SAM" id="Phobius"/>
    </source>
</evidence>
<keyword evidence="10" id="KW-0325">Glycoprotein</keyword>
<evidence type="ECO:0000256" key="7">
    <source>
        <dbReference type="ARBA" id="ARBA00023136"/>
    </source>
</evidence>
<evidence type="ECO:0000313" key="15">
    <source>
        <dbReference type="EMBL" id="GCC31852.1"/>
    </source>
</evidence>
<dbReference type="Pfam" id="PF09067">
    <property type="entry name" value="EpoR_lig-bind"/>
    <property type="match status" value="1"/>
</dbReference>
<dbReference type="OrthoDB" id="9890439at2759"/>
<dbReference type="PANTHER" id="PTHR23037">
    <property type="entry name" value="CYTOKINE RECEPTOR"/>
    <property type="match status" value="1"/>
</dbReference>
<dbReference type="AlphaFoldDB" id="A0A401SN83"/>
<reference evidence="15 16" key="1">
    <citation type="journal article" date="2018" name="Nat. Ecol. Evol.">
        <title>Shark genomes provide insights into elasmobranch evolution and the origin of vertebrates.</title>
        <authorList>
            <person name="Hara Y"/>
            <person name="Yamaguchi K"/>
            <person name="Onimaru K"/>
            <person name="Kadota M"/>
            <person name="Koyanagi M"/>
            <person name="Keeley SD"/>
            <person name="Tatsumi K"/>
            <person name="Tanaka K"/>
            <person name="Motone F"/>
            <person name="Kageyama Y"/>
            <person name="Nozu R"/>
            <person name="Adachi N"/>
            <person name="Nishimura O"/>
            <person name="Nakagawa R"/>
            <person name="Tanegashima C"/>
            <person name="Kiyatake I"/>
            <person name="Matsumoto R"/>
            <person name="Murakumo K"/>
            <person name="Nishida K"/>
            <person name="Terakita A"/>
            <person name="Kuratani S"/>
            <person name="Sato K"/>
            <person name="Hyodo S Kuraku.S."/>
        </authorList>
    </citation>
    <scope>NUCLEOTIDE SEQUENCE [LARGE SCALE GENOMIC DNA]</scope>
</reference>
<dbReference type="PANTHER" id="PTHR23037:SF28">
    <property type="entry name" value="ERYTHROPOIETIN RECEPTOR"/>
    <property type="match status" value="1"/>
</dbReference>
<evidence type="ECO:0000256" key="11">
    <source>
        <dbReference type="PIRSR" id="PIRSR001959-2"/>
    </source>
</evidence>
<evidence type="ECO:0000313" key="16">
    <source>
        <dbReference type="Proteomes" id="UP000287033"/>
    </source>
</evidence>
<dbReference type="GO" id="GO:0004896">
    <property type="term" value="F:cytokine receptor activity"/>
    <property type="evidence" value="ECO:0007669"/>
    <property type="project" value="TreeGrafter"/>
</dbReference>
<comment type="subcellular location">
    <subcellularLocation>
        <location evidence="1">Cell membrane</location>
        <topology evidence="1">Single-pass type I membrane protein</topology>
    </subcellularLocation>
</comment>
<dbReference type="InterPro" id="IPR013783">
    <property type="entry name" value="Ig-like_fold"/>
</dbReference>
<name>A0A401SN83_CHIPU</name>
<dbReference type="Proteomes" id="UP000287033">
    <property type="component" value="Unassembled WGS sequence"/>
</dbReference>
<keyword evidence="5" id="KW-0732">Signal</keyword>
<gene>
    <name evidence="15" type="ORF">chiPu_0010312</name>
</gene>
<protein>
    <recommendedName>
        <fullName evidence="14">Growth hormone/erythropoietin receptor ligand binding domain-containing protein</fullName>
    </recommendedName>
</protein>
<dbReference type="InterPro" id="IPR015152">
    <property type="entry name" value="Growth/epo_recpt_lig-bind"/>
</dbReference>
<feature type="compositionally biased region" description="Low complexity" evidence="12">
    <location>
        <begin position="352"/>
        <end position="362"/>
    </location>
</feature>
<comment type="similarity">
    <text evidence="2">Belongs to the type I cytokine receptor family. Type 1 subfamily.</text>
</comment>
<dbReference type="STRING" id="137246.A0A401SN83"/>
<keyword evidence="4 13" id="KW-0812">Transmembrane</keyword>
<keyword evidence="3" id="KW-1003">Cell membrane</keyword>
<feature type="region of interest" description="Disordered" evidence="12">
    <location>
        <begin position="404"/>
        <end position="438"/>
    </location>
</feature>
<feature type="disulfide bond" evidence="11">
    <location>
        <begin position="84"/>
        <end position="94"/>
    </location>
</feature>
<evidence type="ECO:0000256" key="1">
    <source>
        <dbReference type="ARBA" id="ARBA00004251"/>
    </source>
</evidence>
<dbReference type="Gene3D" id="2.60.40.10">
    <property type="entry name" value="Immunoglobulins"/>
    <property type="match status" value="2"/>
</dbReference>
<feature type="region of interest" description="Disordered" evidence="12">
    <location>
        <begin position="339"/>
        <end position="363"/>
    </location>
</feature>
<evidence type="ECO:0000256" key="2">
    <source>
        <dbReference type="ARBA" id="ARBA00007885"/>
    </source>
</evidence>
<evidence type="ECO:0000256" key="3">
    <source>
        <dbReference type="ARBA" id="ARBA00022475"/>
    </source>
</evidence>
<sequence>QLHVNVCVCVCVLVTGFRTHPETVSDTSGSQQEKAHRMIHHYCHLQTGFYFLVFMTAAALNARSLNLEDKMLLVTAAGPEPLNCFTQTLEDLYCFWNEMDDGDPSKYRFSYQYLYQDDNERKECHLSVQRIGGNMNRYICTLPTMDVSLFAPLEIEVSLNSSRVKQRLIIYINNAVVLDPPSNVTVQRTGKPGQLHVKWSAPQLKYLENSLLYEVNFSSVDFDPLILTMSLVLVMIIMLLFLTILMTHRRMIKEKIWPLVPSPENMFDGLFTVYRGNFQEWLNWSSAQIWWNLQFFSTDEIASALEILSETKTFPLGLPAAKHQEGFLDERSCLVSGPNPFKPQQDKGLVGEGKPAAGAPEGPDTREVYVVLNQNFFAGRPSLPDTCSLVQSSNDVSDEGMPLTLLFEGSRPGSEDDKSSVGENSSGRDSISRQSSLSSRIELGTPEQQVAFHSDPSGQLLYLSPLRFKLESDRNYPYLLMSDSGISADFSTTDVPSHRNTASSYTNLYKREDLPKCLHTVHLES</sequence>
<evidence type="ECO:0000256" key="4">
    <source>
        <dbReference type="ARBA" id="ARBA00022692"/>
    </source>
</evidence>
<feature type="transmembrane region" description="Helical" evidence="13">
    <location>
        <begin position="225"/>
        <end position="245"/>
    </location>
</feature>
<organism evidence="15 16">
    <name type="scientific">Chiloscyllium punctatum</name>
    <name type="common">Brownbanded bambooshark</name>
    <name type="synonym">Hemiscyllium punctatum</name>
    <dbReference type="NCBI Taxonomy" id="137246"/>
    <lineage>
        <taxon>Eukaryota</taxon>
        <taxon>Metazoa</taxon>
        <taxon>Chordata</taxon>
        <taxon>Craniata</taxon>
        <taxon>Vertebrata</taxon>
        <taxon>Chondrichthyes</taxon>
        <taxon>Elasmobranchii</taxon>
        <taxon>Galeomorphii</taxon>
        <taxon>Galeoidea</taxon>
        <taxon>Orectolobiformes</taxon>
        <taxon>Hemiscylliidae</taxon>
        <taxon>Chiloscyllium</taxon>
    </lineage>
</organism>
<dbReference type="OMA" id="VPSPENM"/>
<evidence type="ECO:0000256" key="6">
    <source>
        <dbReference type="ARBA" id="ARBA00022989"/>
    </source>
</evidence>
<feature type="disulfide bond" evidence="11">
    <location>
        <begin position="124"/>
        <end position="140"/>
    </location>
</feature>
<evidence type="ECO:0000256" key="5">
    <source>
        <dbReference type="ARBA" id="ARBA00022729"/>
    </source>
</evidence>
<feature type="domain" description="Growth hormone/erythropoietin receptor ligand binding" evidence="14">
    <location>
        <begin position="76"/>
        <end position="166"/>
    </location>
</feature>
<keyword evidence="7 13" id="KW-0472">Membrane</keyword>
<evidence type="ECO:0000256" key="8">
    <source>
        <dbReference type="ARBA" id="ARBA00023157"/>
    </source>
</evidence>
<dbReference type="InterPro" id="IPR036116">
    <property type="entry name" value="FN3_sf"/>
</dbReference>
<proteinExistence type="inferred from homology"/>
<accession>A0A401SN83</accession>
<feature type="non-terminal residue" evidence="15">
    <location>
        <position position="1"/>
    </location>
</feature>
<dbReference type="SUPFAM" id="SSF49265">
    <property type="entry name" value="Fibronectin type III"/>
    <property type="match status" value="1"/>
</dbReference>
<feature type="compositionally biased region" description="Low complexity" evidence="12">
    <location>
        <begin position="425"/>
        <end position="438"/>
    </location>
</feature>
<dbReference type="InterPro" id="IPR009167">
    <property type="entry name" value="Erythropoietin_rcpt"/>
</dbReference>
<dbReference type="EMBL" id="BEZZ01000394">
    <property type="protein sequence ID" value="GCC31852.1"/>
    <property type="molecule type" value="Genomic_DNA"/>
</dbReference>
<comment type="caution">
    <text evidence="15">The sequence shown here is derived from an EMBL/GenBank/DDBJ whole genome shotgun (WGS) entry which is preliminary data.</text>
</comment>
<dbReference type="GO" id="GO:0009897">
    <property type="term" value="C:external side of plasma membrane"/>
    <property type="evidence" value="ECO:0007669"/>
    <property type="project" value="TreeGrafter"/>
</dbReference>
<evidence type="ECO:0000259" key="14">
    <source>
        <dbReference type="Pfam" id="PF09067"/>
    </source>
</evidence>
<evidence type="ECO:0000256" key="10">
    <source>
        <dbReference type="ARBA" id="ARBA00023180"/>
    </source>
</evidence>
<evidence type="ECO:0000256" key="12">
    <source>
        <dbReference type="SAM" id="MobiDB-lite"/>
    </source>
</evidence>
<dbReference type="PIRSF" id="PIRSF001959">
    <property type="entry name" value="EPO_receptor"/>
    <property type="match status" value="1"/>
</dbReference>
<keyword evidence="16" id="KW-1185">Reference proteome</keyword>
<evidence type="ECO:0000256" key="9">
    <source>
        <dbReference type="ARBA" id="ARBA00023170"/>
    </source>
</evidence>
<keyword evidence="9" id="KW-0675">Receptor</keyword>
<keyword evidence="6 13" id="KW-1133">Transmembrane helix</keyword>
<keyword evidence="8 11" id="KW-1015">Disulfide bond</keyword>